<dbReference type="Gene3D" id="3.40.350.10">
    <property type="entry name" value="Creatinase/prolidase N-terminal domain"/>
    <property type="match status" value="1"/>
</dbReference>
<dbReference type="OMA" id="YELRMIR"/>
<evidence type="ECO:0000256" key="7">
    <source>
        <dbReference type="ARBA" id="ARBA00022670"/>
    </source>
</evidence>
<protein>
    <recommendedName>
        <fullName evidence="5">Xaa-Pro aminopeptidase</fullName>
        <ecNumber evidence="5">3.4.11.9</ecNumber>
    </recommendedName>
    <alternativeName>
        <fullName evidence="12">Aminoacylproline aminopeptidase</fullName>
    </alternativeName>
    <alternativeName>
        <fullName evidence="13">Prolidase</fullName>
    </alternativeName>
</protein>
<comment type="cofactor">
    <cofactor evidence="2">
        <name>Mn(2+)</name>
        <dbReference type="ChEBI" id="CHEBI:29035"/>
    </cofactor>
</comment>
<evidence type="ECO:0000256" key="6">
    <source>
        <dbReference type="ARBA" id="ARBA00022438"/>
    </source>
</evidence>
<dbReference type="GO" id="GO:0030145">
    <property type="term" value="F:manganese ion binding"/>
    <property type="evidence" value="ECO:0007669"/>
    <property type="project" value="InterPro"/>
</dbReference>
<evidence type="ECO:0000256" key="8">
    <source>
        <dbReference type="ARBA" id="ARBA00022723"/>
    </source>
</evidence>
<dbReference type="EMBL" id="GL876970">
    <property type="protein sequence ID" value="KLU87620.1"/>
    <property type="molecule type" value="Genomic_DNA"/>
</dbReference>
<dbReference type="PROSITE" id="PS00491">
    <property type="entry name" value="PROLINE_PEPTIDASE"/>
    <property type="match status" value="1"/>
</dbReference>
<dbReference type="GO" id="GO:0006508">
    <property type="term" value="P:proteolysis"/>
    <property type="evidence" value="ECO:0007669"/>
    <property type="project" value="UniProtKB-KW"/>
</dbReference>
<keyword evidence="9" id="KW-0378">Hydrolase</keyword>
<dbReference type="SUPFAM" id="SSF55920">
    <property type="entry name" value="Creatinase/aminopeptidase"/>
    <property type="match status" value="1"/>
</dbReference>
<keyword evidence="7" id="KW-0645">Protease</keyword>
<keyword evidence="10" id="KW-0482">Metalloprotease</keyword>
<dbReference type="Gene3D" id="3.90.230.10">
    <property type="entry name" value="Creatinase/methionine aminopeptidase superfamily"/>
    <property type="match status" value="1"/>
</dbReference>
<keyword evidence="6" id="KW-0031">Aminopeptidase</keyword>
<dbReference type="InterPro" id="IPR036005">
    <property type="entry name" value="Creatinase/aminopeptidase-like"/>
</dbReference>
<dbReference type="OrthoDB" id="10261878at2759"/>
<name>A0A0C4E2I1_MAGP6</name>
<organism evidence="17 18">
    <name type="scientific">Magnaporthiopsis poae (strain ATCC 64411 / 73-15)</name>
    <name type="common">Kentucky bluegrass fungus</name>
    <name type="synonym">Magnaporthe poae</name>
    <dbReference type="NCBI Taxonomy" id="644358"/>
    <lineage>
        <taxon>Eukaryota</taxon>
        <taxon>Fungi</taxon>
        <taxon>Dikarya</taxon>
        <taxon>Ascomycota</taxon>
        <taxon>Pezizomycotina</taxon>
        <taxon>Sordariomycetes</taxon>
        <taxon>Sordariomycetidae</taxon>
        <taxon>Magnaporthales</taxon>
        <taxon>Magnaporthaceae</taxon>
        <taxon>Magnaporthiopsis</taxon>
    </lineage>
</organism>
<evidence type="ECO:0000256" key="1">
    <source>
        <dbReference type="ARBA" id="ARBA00001424"/>
    </source>
</evidence>
<feature type="domain" description="Aminopeptidase P N-terminal" evidence="15">
    <location>
        <begin position="33"/>
        <end position="163"/>
    </location>
</feature>
<gene>
    <name evidence="16" type="ORF">MAPG_06617</name>
</gene>
<dbReference type="SMART" id="SM01011">
    <property type="entry name" value="AMP_N"/>
    <property type="match status" value="1"/>
</dbReference>
<evidence type="ECO:0000256" key="14">
    <source>
        <dbReference type="RuleBase" id="RU000590"/>
    </source>
</evidence>
<evidence type="ECO:0000259" key="15">
    <source>
        <dbReference type="SMART" id="SM01011"/>
    </source>
</evidence>
<keyword evidence="8 14" id="KW-0479">Metal-binding</keyword>
<dbReference type="InterPro" id="IPR052433">
    <property type="entry name" value="X-Pro_dipept-like"/>
</dbReference>
<comment type="function">
    <text evidence="3">Catalyzes the removal of a penultimate prolyl residue from the N-termini of peptides.</text>
</comment>
<evidence type="ECO:0000256" key="3">
    <source>
        <dbReference type="ARBA" id="ARBA00002443"/>
    </source>
</evidence>
<reference evidence="18" key="2">
    <citation type="submission" date="2010-05" db="EMBL/GenBank/DDBJ databases">
        <title>The genome sequence of Magnaporthe poae strain ATCC 64411.</title>
        <authorList>
            <person name="Ma L.-J."/>
            <person name="Dead R."/>
            <person name="Young S."/>
            <person name="Zeng Q."/>
            <person name="Koehrsen M."/>
            <person name="Alvarado L."/>
            <person name="Berlin A."/>
            <person name="Chapman S.B."/>
            <person name="Chen Z."/>
            <person name="Freedman E."/>
            <person name="Gellesch M."/>
            <person name="Goldberg J."/>
            <person name="Griggs A."/>
            <person name="Gujja S."/>
            <person name="Heilman E.R."/>
            <person name="Heiman D."/>
            <person name="Hepburn T."/>
            <person name="Howarth C."/>
            <person name="Jen D."/>
            <person name="Larson L."/>
            <person name="Mehta T."/>
            <person name="Neiman D."/>
            <person name="Pearson M."/>
            <person name="Roberts A."/>
            <person name="Saif S."/>
            <person name="Shea T."/>
            <person name="Shenoy N."/>
            <person name="Sisk P."/>
            <person name="Stolte C."/>
            <person name="Sykes S."/>
            <person name="Walk T."/>
            <person name="White J."/>
            <person name="Yandava C."/>
            <person name="Haas B."/>
            <person name="Nusbaum C."/>
            <person name="Birren B."/>
        </authorList>
    </citation>
    <scope>NUCLEOTIDE SEQUENCE [LARGE SCALE GENOMIC DNA]</scope>
    <source>
        <strain evidence="18">ATCC 64411 / 73-15</strain>
    </source>
</reference>
<dbReference type="GO" id="GO:0070006">
    <property type="term" value="F:metalloaminopeptidase activity"/>
    <property type="evidence" value="ECO:0007669"/>
    <property type="project" value="InterPro"/>
</dbReference>
<dbReference type="eggNOG" id="KOG2737">
    <property type="taxonomic scope" value="Eukaryota"/>
</dbReference>
<dbReference type="Pfam" id="PF00557">
    <property type="entry name" value="Peptidase_M24"/>
    <property type="match status" value="1"/>
</dbReference>
<dbReference type="InterPro" id="IPR001131">
    <property type="entry name" value="Peptidase_M24B_aminopep-P_CS"/>
</dbReference>
<dbReference type="EC" id="3.4.11.9" evidence="5"/>
<evidence type="ECO:0000256" key="5">
    <source>
        <dbReference type="ARBA" id="ARBA00012574"/>
    </source>
</evidence>
<comment type="similarity">
    <text evidence="4 14">Belongs to the peptidase M24B family.</text>
</comment>
<dbReference type="InterPro" id="IPR000994">
    <property type="entry name" value="Pept_M24"/>
</dbReference>
<dbReference type="STRING" id="644358.A0A0C4E2I1"/>
<keyword evidence="11" id="KW-0464">Manganese</keyword>
<evidence type="ECO:0000313" key="18">
    <source>
        <dbReference type="Proteomes" id="UP000011715"/>
    </source>
</evidence>
<dbReference type="EMBL" id="ADBL01001602">
    <property type="status" value="NOT_ANNOTATED_CDS"/>
    <property type="molecule type" value="Genomic_DNA"/>
</dbReference>
<keyword evidence="18" id="KW-1185">Reference proteome</keyword>
<dbReference type="PANTHER" id="PTHR43226:SF3">
    <property type="entry name" value="XAA-PRO AMINOPEPTIDASE AN0832-RELATED"/>
    <property type="match status" value="1"/>
</dbReference>
<accession>A0A0C4E2I1</accession>
<reference evidence="17" key="4">
    <citation type="journal article" date="2015" name="G3 (Bethesda)">
        <title>Genome sequences of three phytopathogenic species of the Magnaporthaceae family of fungi.</title>
        <authorList>
            <person name="Okagaki L.H."/>
            <person name="Nunes C.C."/>
            <person name="Sailsbery J."/>
            <person name="Clay B."/>
            <person name="Brown D."/>
            <person name="John T."/>
            <person name="Oh Y."/>
            <person name="Young N."/>
            <person name="Fitzgerald M."/>
            <person name="Haas B.J."/>
            <person name="Zeng Q."/>
            <person name="Young S."/>
            <person name="Adiconis X."/>
            <person name="Fan L."/>
            <person name="Levin J.Z."/>
            <person name="Mitchell T.K."/>
            <person name="Okubara P.A."/>
            <person name="Farman M.L."/>
            <person name="Kohn L.M."/>
            <person name="Birren B."/>
            <person name="Ma L.-J."/>
            <person name="Dean R.A."/>
        </authorList>
    </citation>
    <scope>NUCLEOTIDE SEQUENCE</scope>
    <source>
        <strain evidence="17">ATCC 64411 / 73-15</strain>
    </source>
</reference>
<dbReference type="AlphaFoldDB" id="A0A0C4E2I1"/>
<evidence type="ECO:0000256" key="10">
    <source>
        <dbReference type="ARBA" id="ARBA00023049"/>
    </source>
</evidence>
<evidence type="ECO:0000256" key="12">
    <source>
        <dbReference type="ARBA" id="ARBA00030849"/>
    </source>
</evidence>
<evidence type="ECO:0000256" key="9">
    <source>
        <dbReference type="ARBA" id="ARBA00022801"/>
    </source>
</evidence>
<evidence type="ECO:0000256" key="13">
    <source>
        <dbReference type="ARBA" id="ARBA00032413"/>
    </source>
</evidence>
<dbReference type="Proteomes" id="UP000011715">
    <property type="component" value="Unassembled WGS sequence"/>
</dbReference>
<evidence type="ECO:0000256" key="11">
    <source>
        <dbReference type="ARBA" id="ARBA00023211"/>
    </source>
</evidence>
<evidence type="ECO:0000256" key="4">
    <source>
        <dbReference type="ARBA" id="ARBA00008766"/>
    </source>
</evidence>
<dbReference type="EnsemblFungi" id="MAPG_06617T0">
    <property type="protein sequence ID" value="MAPG_06617T0"/>
    <property type="gene ID" value="MAPG_06617"/>
</dbReference>
<comment type="catalytic activity">
    <reaction evidence="1">
        <text>Release of any N-terminal amino acid, including proline, that is linked to proline, even from a dipeptide or tripeptide.</text>
        <dbReference type="EC" id="3.4.11.9"/>
    </reaction>
</comment>
<evidence type="ECO:0000256" key="2">
    <source>
        <dbReference type="ARBA" id="ARBA00001936"/>
    </source>
</evidence>
<dbReference type="VEuPathDB" id="FungiDB:MAPG_06617"/>
<evidence type="ECO:0000313" key="17">
    <source>
        <dbReference type="EnsemblFungi" id="MAPG_06617T0"/>
    </source>
</evidence>
<reference evidence="16" key="1">
    <citation type="submission" date="2010-05" db="EMBL/GenBank/DDBJ databases">
        <title>The Genome Sequence of Magnaporthe poae strain ATCC 64411.</title>
        <authorList>
            <consortium name="The Broad Institute Genome Sequencing Platform"/>
            <consortium name="Broad Institute Genome Sequencing Center for Infectious Disease"/>
            <person name="Ma L.-J."/>
            <person name="Dead R."/>
            <person name="Young S."/>
            <person name="Zeng Q."/>
            <person name="Koehrsen M."/>
            <person name="Alvarado L."/>
            <person name="Berlin A."/>
            <person name="Chapman S.B."/>
            <person name="Chen Z."/>
            <person name="Freedman E."/>
            <person name="Gellesch M."/>
            <person name="Goldberg J."/>
            <person name="Griggs A."/>
            <person name="Gujja S."/>
            <person name="Heilman E.R."/>
            <person name="Heiman D."/>
            <person name="Hepburn T."/>
            <person name="Howarth C."/>
            <person name="Jen D."/>
            <person name="Larson L."/>
            <person name="Mehta T."/>
            <person name="Neiman D."/>
            <person name="Pearson M."/>
            <person name="Roberts A."/>
            <person name="Saif S."/>
            <person name="Shea T."/>
            <person name="Shenoy N."/>
            <person name="Sisk P."/>
            <person name="Stolte C."/>
            <person name="Sykes S."/>
            <person name="Walk T."/>
            <person name="White J."/>
            <person name="Yandava C."/>
            <person name="Haas B."/>
            <person name="Nusbaum C."/>
            <person name="Birren B."/>
        </authorList>
    </citation>
    <scope>NUCLEOTIDE SEQUENCE</scope>
    <source>
        <strain evidence="16">ATCC 64411</strain>
    </source>
</reference>
<reference evidence="17" key="5">
    <citation type="submission" date="2015-06" db="UniProtKB">
        <authorList>
            <consortium name="EnsemblFungi"/>
        </authorList>
    </citation>
    <scope>IDENTIFICATION</scope>
    <source>
        <strain evidence="17">ATCC 64411</strain>
    </source>
</reference>
<dbReference type="PANTHER" id="PTHR43226">
    <property type="entry name" value="XAA-PRO AMINOPEPTIDASE 3"/>
    <property type="match status" value="1"/>
</dbReference>
<evidence type="ECO:0000313" key="16">
    <source>
        <dbReference type="EMBL" id="KLU87620.1"/>
    </source>
</evidence>
<sequence length="504" mass="55640">MDHDLVFVDEFDALAVEVKGSKCEPMLSPDEKYPAKMHARKVAKELNVQSGLLYLPGLPTQHYEDSDMGPAFRQRRYFFYLTGSTVPDAAVTYNIATDDLVLWIPYREPRQELYYGKVPSKEECLAKSDLDDCRDVASIERFLSKQLSNKGAVLYVLHDTQIPHLDHHRGTITLNTQALLPAMDRARVVKTPYEVRQIRKACAVSSAAHKLVLSRLRNFRSEAEVEATYLASCIANGSKQQAYAVIAGSGPNAATLHYDANNESLEGRQVIVFDAGAEWNCYGSDITRTLPIGGSFTPEASNIYAIVDAMQRAAIQKVKPGVAYRELHVTAQLVAVTGLIRLGIFSGASAQEIFTSGVVSALFPHGLGHHVGLEVHDVLSDRLMGHGPSSLRKIGKRTLVPAEFCAAMIRNMSDGKNRWDEAGKLAENMIVTIEPGIYFNREYIKAFAEDEPSRAKFINFGVLEKYWAVGGVRIEDMILVKSDGHEIISSAPKGAEALRIINGQ</sequence>
<dbReference type="InterPro" id="IPR029149">
    <property type="entry name" value="Creatin/AminoP/Spt16_N"/>
</dbReference>
<dbReference type="InterPro" id="IPR007865">
    <property type="entry name" value="Aminopep_P_N"/>
</dbReference>
<proteinExistence type="inferred from homology"/>
<dbReference type="SUPFAM" id="SSF53092">
    <property type="entry name" value="Creatinase/prolidase N-terminal domain"/>
    <property type="match status" value="1"/>
</dbReference>
<reference evidence="16" key="3">
    <citation type="submission" date="2011-03" db="EMBL/GenBank/DDBJ databases">
        <title>Annotation of Magnaporthe poae ATCC 64411.</title>
        <authorList>
            <person name="Ma L.-J."/>
            <person name="Dead R."/>
            <person name="Young S.K."/>
            <person name="Zeng Q."/>
            <person name="Gargeya S."/>
            <person name="Fitzgerald M."/>
            <person name="Haas B."/>
            <person name="Abouelleil A."/>
            <person name="Alvarado L."/>
            <person name="Arachchi H.M."/>
            <person name="Berlin A."/>
            <person name="Brown A."/>
            <person name="Chapman S.B."/>
            <person name="Chen Z."/>
            <person name="Dunbar C."/>
            <person name="Freedman E."/>
            <person name="Gearin G."/>
            <person name="Gellesch M."/>
            <person name="Goldberg J."/>
            <person name="Griggs A."/>
            <person name="Gujja S."/>
            <person name="Heiman D."/>
            <person name="Howarth C."/>
            <person name="Larson L."/>
            <person name="Lui A."/>
            <person name="MacDonald P.J.P."/>
            <person name="Mehta T."/>
            <person name="Montmayeur A."/>
            <person name="Murphy C."/>
            <person name="Neiman D."/>
            <person name="Pearson M."/>
            <person name="Priest M."/>
            <person name="Roberts A."/>
            <person name="Saif S."/>
            <person name="Shea T."/>
            <person name="Shenoy N."/>
            <person name="Sisk P."/>
            <person name="Stolte C."/>
            <person name="Sykes S."/>
            <person name="Yandava C."/>
            <person name="Wortman J."/>
            <person name="Nusbaum C."/>
            <person name="Birren B."/>
        </authorList>
    </citation>
    <scope>NUCLEOTIDE SEQUENCE</scope>
    <source>
        <strain evidence="16">ATCC 64411</strain>
    </source>
</reference>
<dbReference type="Pfam" id="PF05195">
    <property type="entry name" value="AMP_N"/>
    <property type="match status" value="1"/>
</dbReference>